<sequence length="323" mass="33951">MARAVPASPRPTPADLLARQRAAGNAAVGRYVQQVLASPGRPLADPLRSEMEARLGADFSDVRVHTGTSAQRSAAEIGARAYTSGNHVVIGEGAGDRHVLAHELTHVIQQRQGPVAGTDNGSGLRISDPGDRYEREAEANATRVLSGAAPAAVPVRVVPAPGAGAVQRMPKGGARAKGKAATAKAPAEKESTQLGDQTMLKETVDGTQVTIVLDTHQNKHQNPKIAELGPYKAKMGTTFGSQQGLEWHRKNTAAFLLGCAQGLINGETAAGGLEWNWRKQGAGKVATNKKVAVDVNGQQVIFDAVAELKDKNLVITYHCNPPE</sequence>
<name>A0ABP3I6S1_9ACTN</name>
<keyword evidence="3" id="KW-1185">Reference proteome</keyword>
<accession>A0ABP3I6S1</accession>
<feature type="domain" description="eCIS core" evidence="1">
    <location>
        <begin position="42"/>
        <end position="113"/>
    </location>
</feature>
<evidence type="ECO:0000313" key="3">
    <source>
        <dbReference type="Proteomes" id="UP001500879"/>
    </source>
</evidence>
<reference evidence="3" key="1">
    <citation type="journal article" date="2019" name="Int. J. Syst. Evol. Microbiol.">
        <title>The Global Catalogue of Microorganisms (GCM) 10K type strain sequencing project: providing services to taxonomists for standard genome sequencing and annotation.</title>
        <authorList>
            <consortium name="The Broad Institute Genomics Platform"/>
            <consortium name="The Broad Institute Genome Sequencing Center for Infectious Disease"/>
            <person name="Wu L."/>
            <person name="Ma J."/>
        </authorList>
    </citation>
    <scope>NUCLEOTIDE SEQUENCE [LARGE SCALE GENOMIC DNA]</scope>
    <source>
        <strain evidence="3">JCM 4788</strain>
    </source>
</reference>
<protein>
    <recommendedName>
        <fullName evidence="1">eCIS core domain-containing protein</fullName>
    </recommendedName>
</protein>
<proteinExistence type="predicted"/>
<organism evidence="2 3">
    <name type="scientific">Streptomyces luteireticuli</name>
    <dbReference type="NCBI Taxonomy" id="173858"/>
    <lineage>
        <taxon>Bacteria</taxon>
        <taxon>Bacillati</taxon>
        <taxon>Actinomycetota</taxon>
        <taxon>Actinomycetes</taxon>
        <taxon>Kitasatosporales</taxon>
        <taxon>Streptomycetaceae</taxon>
        <taxon>Streptomyces</taxon>
    </lineage>
</organism>
<evidence type="ECO:0000313" key="2">
    <source>
        <dbReference type="EMBL" id="GAA0392541.1"/>
    </source>
</evidence>
<dbReference type="EMBL" id="BAAABX010000010">
    <property type="protein sequence ID" value="GAA0392541.1"/>
    <property type="molecule type" value="Genomic_DNA"/>
</dbReference>
<comment type="caution">
    <text evidence="2">The sequence shown here is derived from an EMBL/GenBank/DDBJ whole genome shotgun (WGS) entry which is preliminary data.</text>
</comment>
<evidence type="ECO:0000259" key="1">
    <source>
        <dbReference type="Pfam" id="PF13699"/>
    </source>
</evidence>
<dbReference type="Pfam" id="PF13699">
    <property type="entry name" value="eCIS_core"/>
    <property type="match status" value="1"/>
</dbReference>
<gene>
    <name evidence="2" type="ORF">GCM10010357_11600</name>
</gene>
<dbReference type="Proteomes" id="UP001500879">
    <property type="component" value="Unassembled WGS sequence"/>
</dbReference>
<dbReference type="InterPro" id="IPR025295">
    <property type="entry name" value="eCIS_core_dom"/>
</dbReference>